<organism evidence="1 2">
    <name type="scientific">Wickerhamomyces pijperi</name>
    <name type="common">Yeast</name>
    <name type="synonym">Pichia pijperi</name>
    <dbReference type="NCBI Taxonomy" id="599730"/>
    <lineage>
        <taxon>Eukaryota</taxon>
        <taxon>Fungi</taxon>
        <taxon>Dikarya</taxon>
        <taxon>Ascomycota</taxon>
        <taxon>Saccharomycotina</taxon>
        <taxon>Saccharomycetes</taxon>
        <taxon>Phaffomycetales</taxon>
        <taxon>Wickerhamomycetaceae</taxon>
        <taxon>Wickerhamomyces</taxon>
    </lineage>
</organism>
<keyword evidence="2" id="KW-1185">Reference proteome</keyword>
<sequence>PQCDTPDMMMFCGNLSISGLPMSKPFCTRTTAVFDGVTTGSIRSSTFSISGRFLVDTTTKSYSIPDFPASSMLG</sequence>
<accession>A0A9P8Q4A5</accession>
<protein>
    <submittedName>
        <fullName evidence="1">Uncharacterized protein</fullName>
    </submittedName>
</protein>
<reference evidence="1" key="2">
    <citation type="submission" date="2021-01" db="EMBL/GenBank/DDBJ databases">
        <authorList>
            <person name="Schikora-Tamarit M.A."/>
        </authorList>
    </citation>
    <scope>NUCLEOTIDE SEQUENCE</scope>
    <source>
        <strain evidence="1">CBS2887</strain>
    </source>
</reference>
<proteinExistence type="predicted"/>
<evidence type="ECO:0000313" key="2">
    <source>
        <dbReference type="Proteomes" id="UP000774326"/>
    </source>
</evidence>
<dbReference type="Proteomes" id="UP000774326">
    <property type="component" value="Unassembled WGS sequence"/>
</dbReference>
<dbReference type="AlphaFoldDB" id="A0A9P8Q4A5"/>
<evidence type="ECO:0000313" key="1">
    <source>
        <dbReference type="EMBL" id="KAH3683987.1"/>
    </source>
</evidence>
<name>A0A9P8Q4A5_WICPI</name>
<feature type="non-terminal residue" evidence="1">
    <location>
        <position position="1"/>
    </location>
</feature>
<reference evidence="1" key="1">
    <citation type="journal article" date="2021" name="Open Biol.">
        <title>Shared evolutionary footprints suggest mitochondrial oxidative damage underlies multiple complex I losses in fungi.</title>
        <authorList>
            <person name="Schikora-Tamarit M.A."/>
            <person name="Marcet-Houben M."/>
            <person name="Nosek J."/>
            <person name="Gabaldon T."/>
        </authorList>
    </citation>
    <scope>NUCLEOTIDE SEQUENCE</scope>
    <source>
        <strain evidence="1">CBS2887</strain>
    </source>
</reference>
<comment type="caution">
    <text evidence="1">The sequence shown here is derived from an EMBL/GenBank/DDBJ whole genome shotgun (WGS) entry which is preliminary data.</text>
</comment>
<dbReference type="EMBL" id="JAEUBG010002835">
    <property type="protein sequence ID" value="KAH3683987.1"/>
    <property type="molecule type" value="Genomic_DNA"/>
</dbReference>
<gene>
    <name evidence="1" type="ORF">WICPIJ_005042</name>
</gene>